<evidence type="ECO:0000313" key="2">
    <source>
        <dbReference type="Proteomes" id="UP000198290"/>
    </source>
</evidence>
<reference evidence="2" key="1">
    <citation type="journal article" date="2017" name="Biotechnol. Biofuels">
        <title>Evaluation of environmental bacterial communities as a factor affecting the growth of duckweed Lemna minor.</title>
        <authorList>
            <person name="Ishizawa H."/>
            <person name="Kuroda M."/>
            <person name="Morikawa M."/>
            <person name="Ike M."/>
        </authorList>
    </citation>
    <scope>NUCLEOTIDE SEQUENCE [LARGE SCALE GENOMIC DNA]</scope>
    <source>
        <strain evidence="2">H3</strain>
    </source>
</reference>
<dbReference type="AlphaFoldDB" id="A0A3G9GI01"/>
<evidence type="ECO:0000313" key="1">
    <source>
        <dbReference type="EMBL" id="BBF85722.1"/>
    </source>
</evidence>
<dbReference type="EMBL" id="AP018823">
    <property type="protein sequence ID" value="BBF85722.1"/>
    <property type="molecule type" value="Genomic_DNA"/>
</dbReference>
<dbReference type="OrthoDB" id="8598217at2"/>
<protein>
    <submittedName>
        <fullName evidence="1">Uncharacterized protein</fullName>
    </submittedName>
</protein>
<keyword evidence="2" id="KW-1185">Reference proteome</keyword>
<dbReference type="RefSeq" id="WP_089084366.1">
    <property type="nucleotide sequence ID" value="NZ_AP018823.1"/>
</dbReference>
<sequence>MGKLQDRINEIEQKVAMGELDAFQCFTQMRQLIDVSCDQSELLPLYREVVGRVAIAQDARTVLPNMRCWWSRENILRIAMDLPDKEGRAFIGR</sequence>
<dbReference type="KEGG" id="amah:DLM_2107"/>
<gene>
    <name evidence="1" type="ORF">DLM_2107</name>
</gene>
<accession>A0A3G9GI01</accession>
<reference evidence="1 2" key="2">
    <citation type="journal article" date="2017" name="Genome Announc.">
        <title>Draft genome sequence of Aquitalea magnusonii strain H3, a plant growth-promoting bacterium of duckweed Lemna minor.</title>
        <authorList>
            <person name="Ishizawa H."/>
            <person name="Kuroda M."/>
            <person name="Ike M."/>
        </authorList>
    </citation>
    <scope>NUCLEOTIDE SEQUENCE [LARGE SCALE GENOMIC DNA]</scope>
    <source>
        <strain evidence="1 2">H3</strain>
    </source>
</reference>
<name>A0A3G9GI01_9NEIS</name>
<dbReference type="Proteomes" id="UP000198290">
    <property type="component" value="Chromosome"/>
</dbReference>
<reference evidence="2" key="3">
    <citation type="journal article" date="2017" name="Plant Physiol. Biochem.">
        <title>Differential oxidative and antioxidative response of duckweed Lemna minor toward plant growth promoting/inhibiting bacteria.</title>
        <authorList>
            <person name="Ishizawa H."/>
            <person name="Kuroda M."/>
            <person name="Morikawa M."/>
            <person name="Ike M."/>
        </authorList>
    </citation>
    <scope>NUCLEOTIDE SEQUENCE [LARGE SCALE GENOMIC DNA]</scope>
    <source>
        <strain evidence="2">H3</strain>
    </source>
</reference>
<proteinExistence type="predicted"/>
<organism evidence="1 2">
    <name type="scientific">Aquitalea magnusonii</name>
    <dbReference type="NCBI Taxonomy" id="332411"/>
    <lineage>
        <taxon>Bacteria</taxon>
        <taxon>Pseudomonadati</taxon>
        <taxon>Pseudomonadota</taxon>
        <taxon>Betaproteobacteria</taxon>
        <taxon>Neisseriales</taxon>
        <taxon>Chromobacteriaceae</taxon>
        <taxon>Aquitalea</taxon>
    </lineage>
</organism>